<gene>
    <name evidence="1" type="ORF">NCTC10754_02424</name>
</gene>
<dbReference type="AlphaFoldDB" id="A0A449IK49"/>
<organism evidence="1 2">
    <name type="scientific">Pseudomonas fragi</name>
    <dbReference type="NCBI Taxonomy" id="296"/>
    <lineage>
        <taxon>Bacteria</taxon>
        <taxon>Pseudomonadati</taxon>
        <taxon>Pseudomonadota</taxon>
        <taxon>Gammaproteobacteria</taxon>
        <taxon>Pseudomonadales</taxon>
        <taxon>Pseudomonadaceae</taxon>
        <taxon>Pseudomonas</taxon>
    </lineage>
</organism>
<name>A0A449IK49_PSEFR</name>
<evidence type="ECO:0008006" key="3">
    <source>
        <dbReference type="Google" id="ProtNLM"/>
    </source>
</evidence>
<reference evidence="1 2" key="1">
    <citation type="submission" date="2019-02" db="EMBL/GenBank/DDBJ databases">
        <authorList>
            <consortium name="Pathogen Informatics"/>
        </authorList>
    </citation>
    <scope>NUCLEOTIDE SEQUENCE [LARGE SCALE GENOMIC DNA]</scope>
    <source>
        <strain evidence="1 2">3012STDY7103891</strain>
    </source>
</reference>
<proteinExistence type="predicted"/>
<accession>A0A449IK49</accession>
<dbReference type="RefSeq" id="WP_133144362.1">
    <property type="nucleotide sequence ID" value="NZ_CAACYJ010000035.1"/>
</dbReference>
<dbReference type="Proteomes" id="UP000330809">
    <property type="component" value="Unassembled WGS sequence"/>
</dbReference>
<evidence type="ECO:0000313" key="2">
    <source>
        <dbReference type="Proteomes" id="UP000330809"/>
    </source>
</evidence>
<dbReference type="InterPro" id="IPR016181">
    <property type="entry name" value="Acyl_CoA_acyltransferase"/>
</dbReference>
<evidence type="ECO:0000313" key="1">
    <source>
        <dbReference type="EMBL" id="VFB19816.1"/>
    </source>
</evidence>
<dbReference type="SUPFAM" id="SSF55729">
    <property type="entry name" value="Acyl-CoA N-acyltransferases (Nat)"/>
    <property type="match status" value="1"/>
</dbReference>
<dbReference type="EMBL" id="CAACYJ010000035">
    <property type="protein sequence ID" value="VFB19816.1"/>
    <property type="molecule type" value="Genomic_DNA"/>
</dbReference>
<protein>
    <recommendedName>
        <fullName evidence="3">N-acetyltransferase domain-containing protein</fullName>
    </recommendedName>
</protein>
<sequence length="167" mass="19304">MADLKMKSYFKRKARAFSVSPNEEFLMALGRSYLSPSTNFVGELGASLELTKMLCHETDDFWTLPRLEWRAGAVILGYIQEITVDMHQKTATVGHFAVASDYTGMGFSKRMAHGFAKLLKENYGVTEIIFDERSRKAEYEVFFEHILRAVRVGTAPKHTWRWVWIER</sequence>